<sequence length="384" mass="40659">MLQAASCPAAAARAASHCASVRRSSLASRPPSHGQRRWTGPRRAGAAAWGGGSGSGSSGGGGGGDAWQQAAGSERLRLLTKFVSEVDPGVMQQFETEAHPSVLVAMRQTITNMLGTLPPQFFRVVISTEAENLAQLMYSVLLSGYMFANAWTRLSLTQSLTGGEPVRALIEPELASLYGTAVDGGGEPVAVPAAAAAAVGSGSLDDAAYAPGTQKVRVEGEVLRWHHENGKEVVPALMYIEQLERELADLRQQIEDHQAAERVASAASGGAAPLPGNELLDYLKQLSPEELVALTDHASEDVMQAMNVFVERLMGMEEEAWQGGTSDCTAGELAQLMYWLMITGYSLRQLEQRCDLTRTLDLDLPCGSSSDGGEPPSLPPGRRG</sequence>
<protein>
    <submittedName>
        <fullName evidence="2">Seed maturation</fullName>
    </submittedName>
</protein>
<feature type="region of interest" description="Disordered" evidence="1">
    <location>
        <begin position="365"/>
        <end position="384"/>
    </location>
</feature>
<organism evidence="2 3">
    <name type="scientific">Micractinium conductrix</name>
    <dbReference type="NCBI Taxonomy" id="554055"/>
    <lineage>
        <taxon>Eukaryota</taxon>
        <taxon>Viridiplantae</taxon>
        <taxon>Chlorophyta</taxon>
        <taxon>core chlorophytes</taxon>
        <taxon>Trebouxiophyceae</taxon>
        <taxon>Chlorellales</taxon>
        <taxon>Chlorellaceae</taxon>
        <taxon>Chlorella clade</taxon>
        <taxon>Micractinium</taxon>
    </lineage>
</organism>
<dbReference type="Pfam" id="PF05542">
    <property type="entry name" value="DUF760"/>
    <property type="match status" value="2"/>
</dbReference>
<name>A0A2P6VHJ1_9CHLO</name>
<dbReference type="OrthoDB" id="4115at2759"/>
<evidence type="ECO:0000313" key="3">
    <source>
        <dbReference type="Proteomes" id="UP000239649"/>
    </source>
</evidence>
<dbReference type="InterPro" id="IPR008479">
    <property type="entry name" value="DUF760"/>
</dbReference>
<feature type="compositionally biased region" description="Gly residues" evidence="1">
    <location>
        <begin position="48"/>
        <end position="65"/>
    </location>
</feature>
<gene>
    <name evidence="2" type="ORF">C2E20_3035</name>
</gene>
<keyword evidence="3" id="KW-1185">Reference proteome</keyword>
<dbReference type="PANTHER" id="PTHR33598:SF4">
    <property type="entry name" value="OS02G0833400 PROTEIN"/>
    <property type="match status" value="1"/>
</dbReference>
<accession>A0A2P6VHJ1</accession>
<reference evidence="2 3" key="1">
    <citation type="journal article" date="2018" name="Plant J.">
        <title>Genome sequences of Chlorella sorokiniana UTEX 1602 and Micractinium conductrix SAG 241.80: implications to maltose excretion by a green alga.</title>
        <authorList>
            <person name="Arriola M.B."/>
            <person name="Velmurugan N."/>
            <person name="Zhang Y."/>
            <person name="Plunkett M.H."/>
            <person name="Hondzo H."/>
            <person name="Barney B.M."/>
        </authorList>
    </citation>
    <scope>NUCLEOTIDE SEQUENCE [LARGE SCALE GENOMIC DNA]</scope>
    <source>
        <strain evidence="2 3">SAG 241.80</strain>
    </source>
</reference>
<dbReference type="EMBL" id="LHPF02000006">
    <property type="protein sequence ID" value="PSC73550.1"/>
    <property type="molecule type" value="Genomic_DNA"/>
</dbReference>
<proteinExistence type="predicted"/>
<dbReference type="PANTHER" id="PTHR33598">
    <property type="entry name" value="OS02G0833400 PROTEIN"/>
    <property type="match status" value="1"/>
</dbReference>
<dbReference type="Proteomes" id="UP000239649">
    <property type="component" value="Unassembled WGS sequence"/>
</dbReference>
<comment type="caution">
    <text evidence="2">The sequence shown here is derived from an EMBL/GenBank/DDBJ whole genome shotgun (WGS) entry which is preliminary data.</text>
</comment>
<evidence type="ECO:0000313" key="2">
    <source>
        <dbReference type="EMBL" id="PSC73550.1"/>
    </source>
</evidence>
<evidence type="ECO:0000256" key="1">
    <source>
        <dbReference type="SAM" id="MobiDB-lite"/>
    </source>
</evidence>
<dbReference type="AlphaFoldDB" id="A0A2P6VHJ1"/>
<feature type="region of interest" description="Disordered" evidence="1">
    <location>
        <begin position="22"/>
        <end position="68"/>
    </location>
</feature>